<dbReference type="GO" id="GO:0016020">
    <property type="term" value="C:membrane"/>
    <property type="evidence" value="ECO:0007669"/>
    <property type="project" value="TreeGrafter"/>
</dbReference>
<dbReference type="PANTHER" id="PTHR23028:SF131">
    <property type="entry name" value="BLR2367 PROTEIN"/>
    <property type="match status" value="1"/>
</dbReference>
<feature type="transmembrane region" description="Helical" evidence="1">
    <location>
        <begin position="205"/>
        <end position="225"/>
    </location>
</feature>
<keyword evidence="3" id="KW-0808">Transferase</keyword>
<keyword evidence="1" id="KW-0812">Transmembrane</keyword>
<dbReference type="RefSeq" id="WP_006218657.1">
    <property type="nucleotide sequence ID" value="NZ_GG770409.1"/>
</dbReference>
<dbReference type="Pfam" id="PF01757">
    <property type="entry name" value="Acyl_transf_3"/>
    <property type="match status" value="1"/>
</dbReference>
<evidence type="ECO:0000256" key="1">
    <source>
        <dbReference type="SAM" id="Phobius"/>
    </source>
</evidence>
<dbReference type="EMBL" id="ADMS01000056">
    <property type="protein sequence ID" value="EFF76112.1"/>
    <property type="molecule type" value="Genomic_DNA"/>
</dbReference>
<dbReference type="HOGENOM" id="CLU_005679_2_0_4"/>
<feature type="transmembrane region" description="Helical" evidence="1">
    <location>
        <begin position="7"/>
        <end position="31"/>
    </location>
</feature>
<sequence>MNENKNLLLWVQALRGIAALMIVMVHARFYLRGETGEFIAQNYFYPGALGVDLFFMLSGFLMVITTTNSDGSFRYAYEFFCKRVARIWPVYAFSCLLLLVFSLYFPTFGLPLSEYRKFFESLFFIPIDPNAPLYFSLPIAVAWTLCFEFYFYVVFGASLLFGKWRWVALAVWFLVTLVAIPMSTGTFNLSVVDTYRYLDFRYANLAVNPIVLEFILGMLVGKLYLSETWLPNRYVMAALTVAAAVLVGVLSATGIANFHGPLGWGGTVFVLFLCIAMLSKVVKLGAPAWLAWLGMISYSLYVTHLFAFNLLDVVSYMLGWKDGDKPSQWHFWANPIFALVFTAVVFRYVENPGSAWLKRVLTTGWPARSSRRQGAAL</sequence>
<dbReference type="InterPro" id="IPR050879">
    <property type="entry name" value="Acyltransferase_3"/>
</dbReference>
<dbReference type="PANTHER" id="PTHR23028">
    <property type="entry name" value="ACETYLTRANSFERASE"/>
    <property type="match status" value="1"/>
</dbReference>
<feature type="transmembrane region" description="Helical" evidence="1">
    <location>
        <begin position="43"/>
        <end position="64"/>
    </location>
</feature>
<reference evidence="4" key="1">
    <citation type="submission" date="2010-03" db="EMBL/GenBank/DDBJ databases">
        <title>Complete sequence of Mobiluncus curtisii ATCC 43063.</title>
        <authorList>
            <person name="Muzny D."/>
            <person name="Qin X."/>
            <person name="Deng J."/>
            <person name="Jiang H."/>
            <person name="Liu Y."/>
            <person name="Qu J."/>
            <person name="Song X.-Z."/>
            <person name="Zhang L."/>
            <person name="Thornton R."/>
            <person name="Coyle M."/>
            <person name="Francisco L."/>
            <person name="Jackson L."/>
            <person name="Javaid M."/>
            <person name="Korchina V."/>
            <person name="Kovar C."/>
            <person name="Mata R."/>
            <person name="Mathew T."/>
            <person name="Ngo R."/>
            <person name="Nguyen L."/>
            <person name="Nguyen N."/>
            <person name="Okwuonu G."/>
            <person name="Ongeri F."/>
            <person name="Pham C."/>
            <person name="Simmons D."/>
            <person name="Wilczek-Boney K."/>
            <person name="Hale W."/>
            <person name="Jakkamsetti A."/>
            <person name="Pham P."/>
            <person name="Ruth R."/>
            <person name="San Lucas F."/>
            <person name="Warren J."/>
            <person name="Zhang J."/>
            <person name="Zhao Z."/>
            <person name="Zhou C."/>
            <person name="Zhu D."/>
            <person name="Lee S."/>
            <person name="Bess C."/>
            <person name="Blankenburg K."/>
            <person name="Forbes L."/>
            <person name="Fu Q."/>
            <person name="Gubbala S."/>
            <person name="Hirani K."/>
            <person name="Jayaseelan J.C."/>
            <person name="Lara F."/>
            <person name="Munidasa M."/>
            <person name="Palculict T."/>
            <person name="Patil S."/>
            <person name="Pu L.-L."/>
            <person name="Saada N."/>
            <person name="Tang L."/>
            <person name="Weissenberger G."/>
            <person name="Zhu Y."/>
            <person name="Hemphill L."/>
            <person name="Shang Y."/>
            <person name="Youmans B."/>
            <person name="Ayvaz T."/>
            <person name="Ross M."/>
            <person name="Santibanez J."/>
            <person name="Aqrawi P."/>
            <person name="Gross S."/>
            <person name="Joshi V."/>
            <person name="Fowler G."/>
            <person name="Nazareth L."/>
            <person name="Reid J."/>
            <person name="Worley K."/>
            <person name="Petrosino J."/>
            <person name="Highlander S."/>
            <person name="Gibbs R."/>
            <person name="Gibbs R."/>
        </authorList>
    </citation>
    <scope>NUCLEOTIDE SEQUENCE [LARGE SCALE GENOMIC DNA]</scope>
    <source>
        <strain evidence="4">ATCC 43553</strain>
    </source>
</reference>
<evidence type="ECO:0000313" key="4">
    <source>
        <dbReference type="Proteomes" id="UP000004510"/>
    </source>
</evidence>
<feature type="transmembrane region" description="Helical" evidence="1">
    <location>
        <begin position="133"/>
        <end position="154"/>
    </location>
</feature>
<organism evidence="3 4">
    <name type="scientific">Achromobacter piechaudii ATCC 43553</name>
    <dbReference type="NCBI Taxonomy" id="742159"/>
    <lineage>
        <taxon>Bacteria</taxon>
        <taxon>Pseudomonadati</taxon>
        <taxon>Pseudomonadota</taxon>
        <taxon>Betaproteobacteria</taxon>
        <taxon>Burkholderiales</taxon>
        <taxon>Alcaligenaceae</taxon>
        <taxon>Achromobacter</taxon>
    </lineage>
</organism>
<proteinExistence type="predicted"/>
<keyword evidence="1" id="KW-0472">Membrane</keyword>
<feature type="transmembrane region" description="Helical" evidence="1">
    <location>
        <begin position="289"/>
        <end position="311"/>
    </location>
</feature>
<evidence type="ECO:0000259" key="2">
    <source>
        <dbReference type="Pfam" id="PF01757"/>
    </source>
</evidence>
<feature type="transmembrane region" description="Helical" evidence="1">
    <location>
        <begin position="234"/>
        <end position="256"/>
    </location>
</feature>
<dbReference type="Proteomes" id="UP000004510">
    <property type="component" value="Unassembled WGS sequence"/>
</dbReference>
<feature type="domain" description="Acyltransferase 3" evidence="2">
    <location>
        <begin position="9"/>
        <end position="344"/>
    </location>
</feature>
<name>D4XAV0_9BURK</name>
<dbReference type="GO" id="GO:0016747">
    <property type="term" value="F:acyltransferase activity, transferring groups other than amino-acyl groups"/>
    <property type="evidence" value="ECO:0007669"/>
    <property type="project" value="InterPro"/>
</dbReference>
<keyword evidence="3" id="KW-0012">Acyltransferase</keyword>
<dbReference type="InterPro" id="IPR002656">
    <property type="entry name" value="Acyl_transf_3_dom"/>
</dbReference>
<evidence type="ECO:0000313" key="3">
    <source>
        <dbReference type="EMBL" id="EFF76112.1"/>
    </source>
</evidence>
<keyword evidence="1" id="KW-1133">Transmembrane helix</keyword>
<feature type="transmembrane region" description="Helical" evidence="1">
    <location>
        <begin position="331"/>
        <end position="349"/>
    </location>
</feature>
<dbReference type="eggNOG" id="COG1835">
    <property type="taxonomic scope" value="Bacteria"/>
</dbReference>
<feature type="transmembrane region" description="Helical" evidence="1">
    <location>
        <begin position="85"/>
        <end position="105"/>
    </location>
</feature>
<gene>
    <name evidence="3" type="ORF">HMPREF0004_2597</name>
</gene>
<dbReference type="OrthoDB" id="9814807at2"/>
<accession>D4XAV0</accession>
<comment type="caution">
    <text evidence="3">The sequence shown here is derived from an EMBL/GenBank/DDBJ whole genome shotgun (WGS) entry which is preliminary data.</text>
</comment>
<dbReference type="AlphaFoldDB" id="D4XAV0"/>
<dbReference type="GO" id="GO:0000271">
    <property type="term" value="P:polysaccharide biosynthetic process"/>
    <property type="evidence" value="ECO:0007669"/>
    <property type="project" value="TreeGrafter"/>
</dbReference>
<feature type="transmembrane region" description="Helical" evidence="1">
    <location>
        <begin position="166"/>
        <end position="185"/>
    </location>
</feature>
<dbReference type="EC" id="2.3.1.-" evidence="3"/>
<feature type="transmembrane region" description="Helical" evidence="1">
    <location>
        <begin position="262"/>
        <end position="282"/>
    </location>
</feature>
<protein>
    <submittedName>
        <fullName evidence="3">Acyltransferase</fullName>
        <ecNumber evidence="3">2.3.1.-</ecNumber>
    </submittedName>
</protein>